<dbReference type="GO" id="GO:0005524">
    <property type="term" value="F:ATP binding"/>
    <property type="evidence" value="ECO:0007669"/>
    <property type="project" value="UniProtKB-KW"/>
</dbReference>
<dbReference type="GO" id="GO:0005634">
    <property type="term" value="C:nucleus"/>
    <property type="evidence" value="ECO:0007669"/>
    <property type="project" value="UniProtKB-SubCell"/>
</dbReference>
<dbReference type="Pfam" id="PF00385">
    <property type="entry name" value="Chromo"/>
    <property type="match status" value="1"/>
</dbReference>
<feature type="compositionally biased region" description="Basic and acidic residues" evidence="11">
    <location>
        <begin position="1855"/>
        <end position="1882"/>
    </location>
</feature>
<protein>
    <submittedName>
        <fullName evidence="15 16">Chromodomain helicase DNA binding protein</fullName>
    </submittedName>
</protein>
<dbReference type="Gene3D" id="2.40.50.40">
    <property type="match status" value="2"/>
</dbReference>
<evidence type="ECO:0000259" key="12">
    <source>
        <dbReference type="PROSITE" id="PS50013"/>
    </source>
</evidence>
<dbReference type="InterPro" id="IPR000330">
    <property type="entry name" value="SNF2_N"/>
</dbReference>
<feature type="compositionally biased region" description="Basic and acidic residues" evidence="11">
    <location>
        <begin position="5292"/>
        <end position="5302"/>
    </location>
</feature>
<feature type="compositionally biased region" description="Low complexity" evidence="11">
    <location>
        <begin position="4643"/>
        <end position="4670"/>
    </location>
</feature>
<gene>
    <name evidence="16" type="primary">6034877</name>
    <name evidence="15" type="ORF">CpipJ_CPIJ003506</name>
</gene>
<feature type="compositionally biased region" description="Low complexity" evidence="11">
    <location>
        <begin position="4250"/>
        <end position="4259"/>
    </location>
</feature>
<dbReference type="InterPro" id="IPR038718">
    <property type="entry name" value="SNF2-like_sf"/>
</dbReference>
<feature type="compositionally biased region" description="Basic and acidic residues" evidence="11">
    <location>
        <begin position="1469"/>
        <end position="1480"/>
    </location>
</feature>
<evidence type="ECO:0000313" key="17">
    <source>
        <dbReference type="Proteomes" id="UP000002320"/>
    </source>
</evidence>
<dbReference type="Pfam" id="PF07533">
    <property type="entry name" value="BRK"/>
    <property type="match status" value="1"/>
</dbReference>
<dbReference type="SMART" id="SM00298">
    <property type="entry name" value="CHROMO"/>
    <property type="match status" value="2"/>
</dbReference>
<dbReference type="PANTHER" id="PTHR46850">
    <property type="entry name" value="CHROMODOMAIN-HELICASE-DNA-BINDING PROTEIN 9"/>
    <property type="match status" value="1"/>
</dbReference>
<feature type="compositionally biased region" description="Low complexity" evidence="11">
    <location>
        <begin position="4103"/>
        <end position="4126"/>
    </location>
</feature>
<feature type="compositionally biased region" description="Basic and acidic residues" evidence="11">
    <location>
        <begin position="5220"/>
        <end position="5247"/>
    </location>
</feature>
<dbReference type="SUPFAM" id="SSF54160">
    <property type="entry name" value="Chromo domain-like"/>
    <property type="match status" value="2"/>
</dbReference>
<feature type="region of interest" description="Disordered" evidence="11">
    <location>
        <begin position="4186"/>
        <end position="4262"/>
    </location>
</feature>
<keyword evidence="3" id="KW-0547">Nucleotide-binding</keyword>
<evidence type="ECO:0000313" key="16">
    <source>
        <dbReference type="EnsemblMetazoa" id="CPIJ003506-PA"/>
    </source>
</evidence>
<evidence type="ECO:0000259" key="13">
    <source>
        <dbReference type="PROSITE" id="PS51192"/>
    </source>
</evidence>
<dbReference type="Pfam" id="PF23078">
    <property type="entry name" value="HTH_CHD6-9"/>
    <property type="match status" value="1"/>
</dbReference>
<feature type="compositionally biased region" description="Basic and acidic residues" evidence="11">
    <location>
        <begin position="1057"/>
        <end position="1066"/>
    </location>
</feature>
<dbReference type="GO" id="GO:0003677">
    <property type="term" value="F:DNA binding"/>
    <property type="evidence" value="ECO:0007669"/>
    <property type="project" value="UniProtKB-KW"/>
</dbReference>
<feature type="compositionally biased region" description="Basic and acidic residues" evidence="11">
    <location>
        <begin position="1682"/>
        <end position="1696"/>
    </location>
</feature>
<feature type="region of interest" description="Disordered" evidence="11">
    <location>
        <begin position="3563"/>
        <end position="3782"/>
    </location>
</feature>
<feature type="compositionally biased region" description="Basic residues" evidence="11">
    <location>
        <begin position="1306"/>
        <end position="1320"/>
    </location>
</feature>
<feature type="compositionally biased region" description="Low complexity" evidence="11">
    <location>
        <begin position="819"/>
        <end position="862"/>
    </location>
</feature>
<feature type="compositionally biased region" description="Polar residues" evidence="11">
    <location>
        <begin position="647"/>
        <end position="660"/>
    </location>
</feature>
<feature type="compositionally biased region" description="Polar residues" evidence="11">
    <location>
        <begin position="964"/>
        <end position="974"/>
    </location>
</feature>
<dbReference type="EMBL" id="DS231860">
    <property type="protein sequence ID" value="EDS39310.1"/>
    <property type="molecule type" value="Genomic_DNA"/>
</dbReference>
<dbReference type="InParanoid" id="B0W8T1"/>
<dbReference type="PROSITE" id="PS51192">
    <property type="entry name" value="HELICASE_ATP_BIND_1"/>
    <property type="match status" value="1"/>
</dbReference>
<feature type="region of interest" description="Disordered" evidence="11">
    <location>
        <begin position="4819"/>
        <end position="4840"/>
    </location>
</feature>
<name>B0W8T1_CULQU</name>
<feature type="compositionally biased region" description="Acidic residues" evidence="11">
    <location>
        <begin position="1555"/>
        <end position="1565"/>
    </location>
</feature>
<reference evidence="16" key="2">
    <citation type="submission" date="2021-02" db="UniProtKB">
        <authorList>
            <consortium name="EnsemblMetazoa"/>
        </authorList>
    </citation>
    <scope>IDENTIFICATION</scope>
    <source>
        <strain evidence="16">JHB</strain>
    </source>
</reference>
<evidence type="ECO:0000256" key="3">
    <source>
        <dbReference type="ARBA" id="ARBA00022741"/>
    </source>
</evidence>
<feature type="compositionally biased region" description="Basic and acidic residues" evidence="11">
    <location>
        <begin position="5001"/>
        <end position="5030"/>
    </location>
</feature>
<accession>B0W8T1</accession>
<dbReference type="SMART" id="SM00592">
    <property type="entry name" value="BRK"/>
    <property type="match status" value="1"/>
</dbReference>
<keyword evidence="7" id="KW-0805">Transcription regulation</keyword>
<feature type="compositionally biased region" description="Low complexity" evidence="11">
    <location>
        <begin position="4402"/>
        <end position="4468"/>
    </location>
</feature>
<feature type="region of interest" description="Disordered" evidence="11">
    <location>
        <begin position="3208"/>
        <end position="3290"/>
    </location>
</feature>
<dbReference type="Pfam" id="PF00176">
    <property type="entry name" value="SNF2-rel_dom"/>
    <property type="match status" value="1"/>
</dbReference>
<feature type="compositionally biased region" description="Low complexity" evidence="11">
    <location>
        <begin position="278"/>
        <end position="349"/>
    </location>
</feature>
<dbReference type="FunFam" id="3.40.50.10810:FF:000003">
    <property type="entry name" value="chromodomain-helicase-DNA-binding protein 8 isoform X4"/>
    <property type="match status" value="1"/>
</dbReference>
<feature type="compositionally biased region" description="Low complexity" evidence="11">
    <location>
        <begin position="3153"/>
        <end position="3170"/>
    </location>
</feature>
<dbReference type="InterPro" id="IPR037259">
    <property type="entry name" value="BRK_sf"/>
</dbReference>
<dbReference type="InterPro" id="IPR016197">
    <property type="entry name" value="Chromo-like_dom_sf"/>
</dbReference>
<keyword evidence="10" id="KW-0539">Nucleus</keyword>
<feature type="region of interest" description="Disordered" evidence="11">
    <location>
        <begin position="4969"/>
        <end position="5076"/>
    </location>
</feature>
<feature type="compositionally biased region" description="Basic and acidic residues" evidence="11">
    <location>
        <begin position="1825"/>
        <end position="1844"/>
    </location>
</feature>
<dbReference type="CDD" id="cd18793">
    <property type="entry name" value="SF2_C_SNF"/>
    <property type="match status" value="1"/>
</dbReference>
<dbReference type="SMART" id="SM00490">
    <property type="entry name" value="HELICc"/>
    <property type="match status" value="1"/>
</dbReference>
<feature type="region of interest" description="Disordered" evidence="11">
    <location>
        <begin position="4007"/>
        <end position="4058"/>
    </location>
</feature>
<dbReference type="Gene3D" id="3.40.5.120">
    <property type="match status" value="1"/>
</dbReference>
<feature type="compositionally biased region" description="Polar residues" evidence="11">
    <location>
        <begin position="125"/>
        <end position="137"/>
    </location>
</feature>
<dbReference type="CDD" id="cd18663">
    <property type="entry name" value="CD2_tandem_CHD5-9_like"/>
    <property type="match status" value="1"/>
</dbReference>
<feature type="compositionally biased region" description="Low complexity" evidence="11">
    <location>
        <begin position="4677"/>
        <end position="4699"/>
    </location>
</feature>
<comment type="subcellular location">
    <subcellularLocation>
        <location evidence="1">Nucleus</location>
    </subcellularLocation>
</comment>
<keyword evidence="2" id="KW-0677">Repeat</keyword>
<feature type="compositionally biased region" description="Low complexity" evidence="11">
    <location>
        <begin position="138"/>
        <end position="178"/>
    </location>
</feature>
<evidence type="ECO:0000313" key="15">
    <source>
        <dbReference type="EMBL" id="EDS39310.1"/>
    </source>
</evidence>
<feature type="compositionally biased region" description="Polar residues" evidence="11">
    <location>
        <begin position="468"/>
        <end position="483"/>
    </location>
</feature>
<dbReference type="InterPro" id="IPR000953">
    <property type="entry name" value="Chromo/chromo_shadow_dom"/>
</dbReference>
<keyword evidence="9" id="KW-0804">Transcription</keyword>
<feature type="compositionally biased region" description="Basic residues" evidence="11">
    <location>
        <begin position="1648"/>
        <end position="1657"/>
    </location>
</feature>
<feature type="compositionally biased region" description="Low complexity" evidence="11">
    <location>
        <begin position="1709"/>
        <end position="1718"/>
    </location>
</feature>
<dbReference type="GO" id="GO:0034728">
    <property type="term" value="P:nucleosome organization"/>
    <property type="evidence" value="ECO:0007669"/>
    <property type="project" value="UniProtKB-ARBA"/>
</dbReference>
<dbReference type="InterPro" id="IPR001650">
    <property type="entry name" value="Helicase_C-like"/>
</dbReference>
<feature type="compositionally biased region" description="Basic and acidic residues" evidence="11">
    <location>
        <begin position="1970"/>
        <end position="2000"/>
    </location>
</feature>
<feature type="compositionally biased region" description="Polar residues" evidence="11">
    <location>
        <begin position="1339"/>
        <end position="1352"/>
    </location>
</feature>
<dbReference type="CDD" id="cd17995">
    <property type="entry name" value="DEXHc_CHD6_7_8_9"/>
    <property type="match status" value="1"/>
</dbReference>
<feature type="compositionally biased region" description="Polar residues" evidence="11">
    <location>
        <begin position="1019"/>
        <end position="1032"/>
    </location>
</feature>
<feature type="compositionally biased region" description="Polar residues" evidence="11">
    <location>
        <begin position="1490"/>
        <end position="1506"/>
    </location>
</feature>
<dbReference type="PANTHER" id="PTHR46850:SF1">
    <property type="entry name" value="CHROMODOMAIN-HELICASE-DNA-BINDING PROTEIN 9"/>
    <property type="match status" value="1"/>
</dbReference>
<keyword evidence="6" id="KW-0156">Chromatin regulator</keyword>
<feature type="compositionally biased region" description="Low complexity" evidence="11">
    <location>
        <begin position="42"/>
        <end position="58"/>
    </location>
</feature>
<dbReference type="InterPro" id="IPR049730">
    <property type="entry name" value="SNF2/RAD54-like_C"/>
</dbReference>
<feature type="region of interest" description="Disordered" evidence="11">
    <location>
        <begin position="3119"/>
        <end position="3177"/>
    </location>
</feature>
<feature type="region of interest" description="Disordered" evidence="11">
    <location>
        <begin position="548"/>
        <end position="862"/>
    </location>
</feature>
<feature type="region of interest" description="Disordered" evidence="11">
    <location>
        <begin position="4394"/>
        <end position="4468"/>
    </location>
</feature>
<dbReference type="InterPro" id="IPR056342">
    <property type="entry name" value="HTH_CHD6-9"/>
</dbReference>
<evidence type="ECO:0000256" key="1">
    <source>
        <dbReference type="ARBA" id="ARBA00004123"/>
    </source>
</evidence>
<feature type="compositionally biased region" description="Low complexity" evidence="11">
    <location>
        <begin position="1328"/>
        <end position="1337"/>
    </location>
</feature>
<feature type="compositionally biased region" description="Low complexity" evidence="11">
    <location>
        <begin position="5041"/>
        <end position="5055"/>
    </location>
</feature>
<dbReference type="Gene3D" id="1.10.10.60">
    <property type="entry name" value="Homeodomain-like"/>
    <property type="match status" value="2"/>
</dbReference>
<feature type="region of interest" description="Disordered" evidence="11">
    <location>
        <begin position="1377"/>
        <end position="1765"/>
    </location>
</feature>
<sequence>MRISVASLCPGDAYYRYDPTAPRGMGPPGNAGGPYARHRAPHPMQQQQPQSQYPTYQPATTDNMYSMPDHSSGMAGMGDALWGAQPPPPPQANPYGAPMGYGHPQGPQPTQRQTPASYRQHMTGYPQQDSSKLQYPTQQAMMGGMMPQQGYGSLSQPQQPTQQQQQQPQQPQQQQQQQRVSQHYPQAGHSMYPGAPVVQPQTATAQAGYASYAPTMHQQANRSSQHVYNQHQLDQTGYGQHMVGGNQVPTSLHQMSTAQQQQQQPPGHPPQQSHLPIPGQSPQTQQQQMHASQMQPVQQQQQQQQQQPQQQPTHGSQPTHPQAHPQQHPGLAGLSQQQSQQQSGLLASQHPGMPHSQQPNSAALMLGAGMAQSQTSQQPGSHHSTSSLVGGHQMSHSYGTGAPQQQSYLPNVASKQQTQQQHGSSPQYRAPFPQLSPQMSPRPPQMSPHTQMSPRPVMSPAKPPVASQAPQTTLSTTSMSSHPHLTGSGGGNIQSPRPQQQTMPVTKLSTAASGPSGPVNTLQALEQMVMPPSAAAAGMEYSQAAAYRGPPHQQQMQNNPLSPLGPRLPMSPQHHQQWPPMVQRPGSGGINGNAHHAMQQQQQQQQPPQQQQHGNQHLPPMHSHAPHLHVSQASHPPPPHAQQISQLNDISSLIPPSQTMPVIPPTQQQQQQGPPSGLQYSNLDDKSMVEAVQQTPQQQQHSLHQPHLSQSQQQQQQPTTQQLPSMHTPHQLVPQPVQPQQQSQQPMLTQLQPPTHLQQMQSQHQSQHLPSMQSLQQQQQQQQQQQPSQIASVPSAHSIAQQLQSPSFNDEMLMSPSGQSQHQQQQQQQQQQHHPSATSVPSPIAPPSVVAQQQQQQQSQIPISQAAPQLNDLQSMQTVTPPAPIPQQQKQQSQAMSSALELPPISTLTAEPVVVPSAESLAPQTSAEQQPSTDLSLIDSLASSNANEAPSSLGAAGSIPESAVSESDSMQQRHSASEQNSSNEESRDSIVPAPAESNTDESKSSSSLMSGTDFEALNQAANNGGTAGSLLSTDVGGLDETIREGQTLGLDSVAADANDKRDDIYHSDNSNQAPSIADAKKTESESVTAVPDPVTSVALTEVQAPEVTTATTTTASPEQIHSIPTSTTTPTLSTPTLPSYPAEQMPGEPIISTSTPATTIPTNTTQMPPQQHPQMHPQMHPQYGPMGTPGMGPAPGQPPMYGMHMPPGGPMMHGMMGPDMMSPYPPAYQTHAQERAAIQQQLQDIYKLPMADNQEKIMRMQERISMLQQHETTDGCLGGPQCMMQAHSMYSSAMIDSPQVTSTTGRRGRTPSNKPRKPRLKKAEKLAQEAAAAAAAASVNPQITSGDETSQTPTAITALPVSEDAVTAGTGLAEVTSESFNEEHNETESQDNLSIGDLDTSTDASGKKLKKPRKPREPKKPKEAKEPKEPKEKKEPKKKEPKDGDKNKNKKRGRKSQPSEGDNSMDNNSLDHDHDHDQDLSKATSEADENQTLASLMHSQNSTDATSGPEKDSKPEASGSLDDTEVTDFDDIPVSKIPIKSLLEESEKKEHENEDSAGDGADTEGETPKKKKSSKKKDPGSGEGGKKKSSSSSRNRNRSSGGGGGSKSSSSRSKRTRMTIESDGEGEDMASTPPPSPPPDPEIDSSKRRSARNTQRKKYVDDVMLRFSDDESAILSPAPSSSRRERKADQEKKEAVESSAGEVGGEVGADGAVASTSGTSGGVEGEEKVSTSEVKTELPAGSGDQKTDEVNKPNYVYVNTGDEDSMVVHYVLAVRMGKRELKPDPPPPPPKEKTPEPAEVKPEPAEGSEEREPSEDATGADSEEAAAKTKQEGAEVKTEPEGADSKTVGADEESEGKKDDEKEVKKEKDAVKAEDSEVKMETDEAEAAPAATVDKVDEKPDEEKQKDDKEKESDKAQSKEPVSEKMDTDEAEEKKEVDAEKASEGEKPKEEAVKVEAEVKKEDSAEEATEAEKKTEDVKMETDAVKEEKDKKVEEKPEEKKEPPVYIDVEEYYVKYRNFSYLHCEWRTEDELFKGDKRVGNKIKRFLQKQQQQLNIFESLDEEPFNPDFVEVDRVLDVSEHTDDDGKTVKHYLVKWKSLPYEDSTWELEDDVDLPKIEQYYRFNKIPPRSEWKTKKRPHPDQWKALPQSPIYKAGNSLRPYQLEGLNWLRYSWYKGNNCILADEMGLGKTIQSLTFVHSVYEYGIRGPFLVIAPLSTIPNWQREFEGWTDMNVIVYHGSANSRQMIQDYEVYYRYENGKYIKDINKFNVLITTFEMIVTDYQDLKPYNWRACVIDEAHRLKNRNCKLLEGLRQLNLEHRVLLSGTPLQNNVNELFSLLNFLEPSQFSCNEEFLREFGSLKTESEVLKLQALLKPMMLRRLKDDVEKSLAPKEETIVEVELTNIQKKYYRGILEQNFSFLMKGTTSANIPNLMNTMMELRKCCIHPYLLNGAEDQIQYDYRMQHGEDAEAYYKNLVVSSGKMVLIDKLLPKLKANGHRVLIFSQMVRCLDILEDYLIYRKYPFERIDGRIRGNLRQAAIDRYSKPDSDRFVFLLCTKAGGLGINLTAADTVIIYDSDWNPQNDLQAQARCHRIGQQKMVKIYRLLCRNTYEREMFDKASMKLGLDKAILQSMNTSQNKDGSQKQLSKKEIEDLLKKGAYGAVMDDDAGDKFCEEDIDSILLRRTQVITMESEKGSTFSKASFAAAANRSDINIDDPDFWNKWAKRAEIDPAACEKDETEDLVIAEPRKRTQIKRYGHDDGVMDMSEDSSGEHGSGDEDGSGLRTRSKRNRSAKDKHRKVVNEKDDYIPRDRDTLAALGFEDVSYGNWARSECFKVEKGLLSHGWARWTEILELGQFKRGWREQDVEDCARVILLYCLDRYQGDEKIKNFIWDLIAPSEGGEQREIARNHSGLHNLVPRGRNAKGRKSTNPSSASATPRHDGSVAEVIEDASSNSSGTHKEPTASTSQLQTPSKPKSGSDSGGTTTPVGDPRHWSKDEKYDADALLDINYKKHLTRHANKVLLRVRMLYYIRHEVLGDLVTQINEGANASDLPIRPPPTPDQLPCSWWNPNCCDRSLLVGTYRLGCENYREMRADPKLCFQSHCGPGDGTVEEASIVVKEADDDANSKQGDNEDDPEDGPSEARSSSAGVESKDAGTATSAAPTPAPSDGGPNPELIWPSMQDLNTRLRRVITSYQRNYKKEELKQQQKAKLQAIVPPVSSLTGQSSSTPSTPSTTPGPIMGGNLTPQHQQQQQQQQQQSQQAAGSSGGGAGSYAGTSGLSKSQQQQVSAGGGGLSLSGVAPTGGMPTAADFSLMLSLGLGLNPADASQLANLDLQKLAMYLKMERREKTEQVMRERERVRLEQIPKKWTRREENEFIRVLTGYGIDLLPNTSQPTPDWSRFKAFAKLDKKSDENLSDFYKVFIAMCKRQAGVKLSEDEKGLDGLVDDVTEDHAKLILDRLELLSKAREIIKHPKLEENIRLCENNLDTPDWWISGKHDRELLRAVLKYGIYRSEQLILADPEFPFYEAAKKYLQNLEMQIQLQNQQLMKMQAAKAEAAEKAEAAAKAEKESAEKAAASAASKDDAVVEEEKPAKEVEKEPVEKPEAADAAEKVGEEDKKEDEVAVKSDEPEKEKVEEVKEPEDKKEEEKEADKETTKEETSEEKKDSEDDAAEKSAESAEKPEAMEVDEKVPSEENVEKKDEAKSDAEEVKEKPTEKDSSSEETPMETTAEVAEKPAEKSTDTEEGSPSKKSEPEVPEKKPEPERESSPDVIILDEPKATASEAKPKLLTDEEMCSKQAAELKARFPDLEVFQPLMKLKQLDNSVSKEDIKQMTKFASMIDTSMIVKWFRDFALERRVGHVIYCVEHGEWPVGKSYSAYTGCLGIDLDIPLHETIKRIIPVDGAGSDSRRSASSTPDVITITTDHAGAKQISQAALSAQTAAAAAAALSAVGLGGSGSGSGSLQGLSQSQMAAAASAAAAAAAGVSLSSMPNQKQSQLQSSLSWNDDDIVDARRSGGGGSSSSGSGLQPPPAHQHGSARNQMSSYAASKPQLIPGTSSTLTPIDLSSGYGLPKVNMADMLKSPMDLSEVQDFSIGKKQRGDGSRSGLSNTSISLSSAHGGSSSMPSPSAAVAAAAAAGKGKLNDMLSKLMKKNNVSVPIEEPPLGKEKKRRKLDEIVLGLSAAKEQKTIFGDPTPPGGSFSGSSMKKPQIPPSVSVTPASAPTSASQQPPQKPFTITVTSVPGTSKGGQGSSSSSNSNSGLAALQNMSGGMGALSTKDSLNALFAQAAQAEQQAFLKQQQKLIQSLPANSPQRKAYEVMFAEMKQAADLSSKLGQYGSAAHDAKNLTGEEYVSVINKINGKRLTGNKAPQLKRLTQWLEDNPAYEIDPKWAESITLPPTGPISHPKQSSSDSASPSAKQMRSSSSASSMAQAQAAASSNQYGSSSGNQQSSSSSSTPSKKHGSSASSSSNAAAAANMQFAGLAGLNANLLSSIPGLGNFDPKSNPFGNLMPFGGMPGLAGLAGLGNLNNMNLFASLAGLPGLSGMDAQSLATMMAAAGLDPATALAAATGGTPTKSGGSSRSKSNKSSNDQSSSSSQQSSSKAAAAAAAAAANSQFPFFFPNPSLLYTPLGLGGLNPYGMPLGTSGVTTSTSSSTTTSRQSQSKQSSSSRGMSGGGSQQSASSPSSKSSRSSSLTSQQAAAAQQAALEAAQLQQLLLPHDKHLLDSLTRSAGLDITQSSRGGGSSSSASDKRARESAAAQQANKQALEKLERERRKILETLSQGAFPSDLAAMQAFATGKMPEFSQALFAEMAAQALSASGVSGSGSSSKSSSSKSRDQGLKEAFEQLSKNPIELLARSLGVGPAISLIPTSSSSTSTSTSDSKRSSSSSSRQHDLQQQQAAQLQHHLSKLDPKTIMMGAAASQEEMKSPRTRSSTDSIPSLDKVTLTPVAAASIAASLPSQTTISLASPVGMPSGGGSGGAGSLNLSAKSPAALSTSSASSEREHRDRERERSERTERHERAERSERSLRSTDMAADLSRGSSSSSGAGATVTAVPIPATPQNLSATTPSASSAGPAASVTVVDAAHNAEMDLEDLIAPSKLSKSGNVLNDEDDPQKQIMILKQKQKLLQQEQMKKLQEAQDAQRHIEQQRIAEQKKLAEEQQLQQQQQQQLEHEQEQAHARELRHKRRREREESERELKRQELERAAALSEDVAAQHLQLDHHPAEEAPRLEESAPAHEMDTRDQQELPSDLRQQDELDRHERRSSSRRRSLHSSEPPSQPDEIGSGGNKSDLEKTPEMHHPPSRKSTRSSTDAANSSGGESSSAQPTTPSGPGGRRATRSKRRRSGDESEAALGVPERKRELRSSAGRQAAAAAARMAAEAKAARAAAAAAAAAQSAEGGSLNLSKDQPQDHSDKEDQQPI</sequence>
<feature type="compositionally biased region" description="Acidic residues" evidence="11">
    <location>
        <begin position="1522"/>
        <end position="1531"/>
    </location>
</feature>
<feature type="compositionally biased region" description="Low complexity" evidence="11">
    <location>
        <begin position="4870"/>
        <end position="4904"/>
    </location>
</feature>
<feature type="compositionally biased region" description="Polar residues" evidence="11">
    <location>
        <begin position="552"/>
        <end position="561"/>
    </location>
</feature>
<feature type="compositionally biased region" description="Low complexity" evidence="11">
    <location>
        <begin position="5391"/>
        <end position="5403"/>
    </location>
</feature>
<feature type="compositionally biased region" description="Basic and acidic residues" evidence="11">
    <location>
        <begin position="5133"/>
        <end position="5160"/>
    </location>
</feature>
<dbReference type="CDD" id="cd18668">
    <property type="entry name" value="CD1_tandem_CHD5-9_like"/>
    <property type="match status" value="1"/>
</dbReference>
<dbReference type="OrthoDB" id="5857104at2759"/>
<feature type="compositionally biased region" description="Basic and acidic residues" evidence="11">
    <location>
        <begin position="1542"/>
        <end position="1554"/>
    </location>
</feature>
<feature type="compositionally biased region" description="Basic and acidic residues" evidence="11">
    <location>
        <begin position="1790"/>
        <end position="1811"/>
    </location>
</feature>
<feature type="compositionally biased region" description="Basic residues" evidence="11">
    <location>
        <begin position="2783"/>
        <end position="2797"/>
    </location>
</feature>
<feature type="compositionally biased region" description="Low complexity" evidence="11">
    <location>
        <begin position="4987"/>
        <end position="5000"/>
    </location>
</feature>
<evidence type="ECO:0000256" key="4">
    <source>
        <dbReference type="ARBA" id="ARBA00022801"/>
    </source>
</evidence>
<feature type="region of interest" description="Disordered" evidence="11">
    <location>
        <begin position="253"/>
        <end position="517"/>
    </location>
</feature>
<feature type="domain" description="Helicase C-terminal" evidence="14">
    <location>
        <begin position="2483"/>
        <end position="2639"/>
    </location>
</feature>
<evidence type="ECO:0000256" key="7">
    <source>
        <dbReference type="ARBA" id="ARBA00023015"/>
    </source>
</evidence>
<feature type="compositionally biased region" description="Basic and acidic residues" evidence="11">
    <location>
        <begin position="1658"/>
        <end position="1669"/>
    </location>
</feature>
<dbReference type="EnsemblMetazoa" id="CPIJ003506-RA">
    <property type="protein sequence ID" value="CPIJ003506-PA"/>
    <property type="gene ID" value="CPIJ003506"/>
</dbReference>
<dbReference type="InterPro" id="IPR023780">
    <property type="entry name" value="Chromo_domain"/>
</dbReference>
<feature type="compositionally biased region" description="Polar residues" evidence="11">
    <location>
        <begin position="493"/>
        <end position="517"/>
    </location>
</feature>
<feature type="compositionally biased region" description="Basic and acidic residues" evidence="11">
    <location>
        <begin position="5191"/>
        <end position="5206"/>
    </location>
</feature>
<feature type="region of interest" description="Disordered" evidence="11">
    <location>
        <begin position="5097"/>
        <end position="5117"/>
    </location>
</feature>
<feature type="compositionally biased region" description="Polar residues" evidence="11">
    <location>
        <begin position="4036"/>
        <end position="4045"/>
    </location>
</feature>
<feature type="region of interest" description="Disordered" evidence="11">
    <location>
        <begin position="4643"/>
        <end position="4699"/>
    </location>
</feature>
<feature type="compositionally biased region" description="Basic residues" evidence="11">
    <location>
        <begin position="1407"/>
        <end position="1417"/>
    </location>
</feature>
<dbReference type="VEuPathDB" id="VectorBase:CQUJHB003924"/>
<feature type="region of interest" description="Disordered" evidence="11">
    <location>
        <begin position="18"/>
        <end position="196"/>
    </location>
</feature>
<feature type="compositionally biased region" description="Polar residues" evidence="11">
    <location>
        <begin position="371"/>
        <end position="415"/>
    </location>
</feature>
<feature type="compositionally biased region" description="Low complexity" evidence="11">
    <location>
        <begin position="93"/>
        <end position="115"/>
    </location>
</feature>
<dbReference type="GO" id="GO:0016887">
    <property type="term" value="F:ATP hydrolysis activity"/>
    <property type="evidence" value="ECO:0007669"/>
    <property type="project" value="UniProtKB-ARBA"/>
</dbReference>
<dbReference type="InterPro" id="IPR051493">
    <property type="entry name" value="CHD"/>
</dbReference>
<feature type="compositionally biased region" description="Low complexity" evidence="11">
    <location>
        <begin position="3248"/>
        <end position="3263"/>
    </location>
</feature>
<dbReference type="STRING" id="7176.B0W8T1"/>
<proteinExistence type="predicted"/>
<feature type="region of interest" description="Disordered" evidence="11">
    <location>
        <begin position="2907"/>
        <end position="2993"/>
    </location>
</feature>
<feature type="compositionally biased region" description="Low complexity" evidence="11">
    <location>
        <begin position="599"/>
        <end position="612"/>
    </location>
</feature>
<keyword evidence="17" id="KW-1185">Reference proteome</keyword>
<feature type="region of interest" description="Disordered" evidence="11">
    <location>
        <begin position="4867"/>
        <end position="4904"/>
    </location>
</feature>
<dbReference type="GO" id="GO:0000791">
    <property type="term" value="C:euchromatin"/>
    <property type="evidence" value="ECO:0007669"/>
    <property type="project" value="UniProtKB-ARBA"/>
</dbReference>
<feature type="compositionally biased region" description="Low complexity" evidence="11">
    <location>
        <begin position="886"/>
        <end position="898"/>
    </location>
</feature>
<evidence type="ECO:0000259" key="14">
    <source>
        <dbReference type="PROSITE" id="PS51194"/>
    </source>
</evidence>
<feature type="compositionally biased region" description="Basic and acidic residues" evidence="11">
    <location>
        <begin position="5410"/>
        <end position="5423"/>
    </location>
</feature>
<feature type="compositionally biased region" description="Low complexity" evidence="11">
    <location>
        <begin position="2969"/>
        <end position="2987"/>
    </location>
</feature>
<evidence type="ECO:0000256" key="10">
    <source>
        <dbReference type="ARBA" id="ARBA00023242"/>
    </source>
</evidence>
<dbReference type="eggNOG" id="KOG0384">
    <property type="taxonomic scope" value="Eukaryota"/>
</dbReference>
<dbReference type="Proteomes" id="UP000002320">
    <property type="component" value="Unassembled WGS sequence"/>
</dbReference>
<dbReference type="PROSITE" id="PS51194">
    <property type="entry name" value="HELICASE_CTER"/>
    <property type="match status" value="1"/>
</dbReference>
<keyword evidence="5" id="KW-0067">ATP-binding</keyword>
<dbReference type="FunCoup" id="B0W8T1">
    <property type="interactions" value="1508"/>
</dbReference>
<dbReference type="Gene3D" id="3.40.50.300">
    <property type="entry name" value="P-loop containing nucleotide triphosphate hydrolases"/>
    <property type="match status" value="1"/>
</dbReference>
<feature type="compositionally biased region" description="Basic and acidic residues" evidence="11">
    <location>
        <begin position="1418"/>
        <end position="1447"/>
    </location>
</feature>
<evidence type="ECO:0000256" key="5">
    <source>
        <dbReference type="ARBA" id="ARBA00022840"/>
    </source>
</evidence>
<dbReference type="SUPFAM" id="SSF52540">
    <property type="entry name" value="P-loop containing nucleoside triphosphate hydrolases"/>
    <property type="match status" value="2"/>
</dbReference>
<organism>
    <name type="scientific">Culex quinquefasciatus</name>
    <name type="common">Southern house mosquito</name>
    <name type="synonym">Culex pungens</name>
    <dbReference type="NCBI Taxonomy" id="7176"/>
    <lineage>
        <taxon>Eukaryota</taxon>
        <taxon>Metazoa</taxon>
        <taxon>Ecdysozoa</taxon>
        <taxon>Arthropoda</taxon>
        <taxon>Hexapoda</taxon>
        <taxon>Insecta</taxon>
        <taxon>Pterygota</taxon>
        <taxon>Neoptera</taxon>
        <taxon>Endopterygota</taxon>
        <taxon>Diptera</taxon>
        <taxon>Nematocera</taxon>
        <taxon>Culicoidea</taxon>
        <taxon>Culicidae</taxon>
        <taxon>Culicinae</taxon>
        <taxon>Culicini</taxon>
        <taxon>Culex</taxon>
        <taxon>Culex</taxon>
    </lineage>
</organism>
<dbReference type="InterPro" id="IPR006576">
    <property type="entry name" value="BRK_domain"/>
</dbReference>
<dbReference type="SUPFAM" id="SSF160481">
    <property type="entry name" value="BRK domain-like"/>
    <property type="match status" value="1"/>
</dbReference>
<dbReference type="FunFam" id="3.40.50.300:FF:000015">
    <property type="entry name" value="chromodomain-helicase-DNA-binding protein 9 isoform X1"/>
    <property type="match status" value="1"/>
</dbReference>
<feature type="compositionally biased region" description="Basic and acidic residues" evidence="11">
    <location>
        <begin position="1576"/>
        <end position="1586"/>
    </location>
</feature>
<feature type="compositionally biased region" description="Basic and acidic residues" evidence="11">
    <location>
        <begin position="5172"/>
        <end position="5182"/>
    </location>
</feature>
<feature type="compositionally biased region" description="Low complexity" evidence="11">
    <location>
        <begin position="4819"/>
        <end position="4833"/>
    </location>
</feature>
<dbReference type="InterPro" id="IPR014001">
    <property type="entry name" value="Helicase_ATP-bd"/>
</dbReference>
<evidence type="ECO:0000256" key="6">
    <source>
        <dbReference type="ARBA" id="ARBA00022853"/>
    </source>
</evidence>
<keyword evidence="15" id="KW-0347">Helicase</keyword>
<feature type="compositionally biased region" description="Basic and acidic residues" evidence="11">
    <location>
        <begin position="1725"/>
        <end position="1736"/>
    </location>
</feature>
<feature type="compositionally biased region" description="Basic and acidic residues" evidence="11">
    <location>
        <begin position="1894"/>
        <end position="1963"/>
    </location>
</feature>
<evidence type="ECO:0000256" key="8">
    <source>
        <dbReference type="ARBA" id="ARBA00023125"/>
    </source>
</evidence>
<dbReference type="FunFam" id="2.40.50.40:FF:000001">
    <property type="entry name" value="chromodomain-helicase-DNA-binding protein 8 isoform X4"/>
    <property type="match status" value="1"/>
</dbReference>
<dbReference type="GO" id="GO:0004386">
    <property type="term" value="F:helicase activity"/>
    <property type="evidence" value="ECO:0007669"/>
    <property type="project" value="UniProtKB-KW"/>
</dbReference>
<feature type="region of interest" description="Disordered" evidence="11">
    <location>
        <begin position="943"/>
        <end position="1138"/>
    </location>
</feature>
<feature type="compositionally biased region" description="Low complexity" evidence="11">
    <location>
        <begin position="1124"/>
        <end position="1138"/>
    </location>
</feature>
<feature type="domain" description="Helicase ATP-binding" evidence="13">
    <location>
        <begin position="2170"/>
        <end position="2344"/>
    </location>
</feature>
<feature type="compositionally biased region" description="Low complexity" evidence="11">
    <location>
        <begin position="5065"/>
        <end position="5076"/>
    </location>
</feature>
<keyword evidence="4" id="KW-0378">Hydrolase</keyword>
<feature type="region of interest" description="Disordered" evidence="11">
    <location>
        <begin position="1778"/>
        <end position="2000"/>
    </location>
</feature>
<feature type="compositionally biased region" description="Low complexity" evidence="11">
    <location>
        <begin position="4196"/>
        <end position="4228"/>
    </location>
</feature>
<feature type="compositionally biased region" description="Gly residues" evidence="11">
    <location>
        <begin position="4973"/>
        <end position="4982"/>
    </location>
</feature>
<feature type="compositionally biased region" description="Basic and acidic residues" evidence="11">
    <location>
        <begin position="5254"/>
        <end position="5266"/>
    </location>
</feature>
<feature type="domain" description="Chromo" evidence="12">
    <location>
        <begin position="2070"/>
        <end position="2121"/>
    </location>
</feature>
<dbReference type="SMART" id="SM00487">
    <property type="entry name" value="DEXDc"/>
    <property type="match status" value="1"/>
</dbReference>
<feature type="compositionally biased region" description="Low complexity" evidence="11">
    <location>
        <begin position="3208"/>
        <end position="3237"/>
    </location>
</feature>
<feature type="region of interest" description="Disordered" evidence="11">
    <location>
        <begin position="4920"/>
        <end position="4940"/>
    </location>
</feature>
<dbReference type="Pfam" id="PF00271">
    <property type="entry name" value="Helicase_C"/>
    <property type="match status" value="1"/>
</dbReference>
<dbReference type="KEGG" id="cqu:CpipJ_CPIJ003506"/>
<evidence type="ECO:0000256" key="2">
    <source>
        <dbReference type="ARBA" id="ARBA00022737"/>
    </source>
</evidence>
<reference evidence="15" key="1">
    <citation type="submission" date="2007-03" db="EMBL/GenBank/DDBJ databases">
        <title>Annotation of Culex pipiens quinquefasciatus.</title>
        <authorList>
            <consortium name="The Broad Institute Genome Sequencing Platform"/>
            <person name="Atkinson P.W."/>
            <person name="Hemingway J."/>
            <person name="Christensen B.M."/>
            <person name="Higgs S."/>
            <person name="Kodira C."/>
            <person name="Hannick L."/>
            <person name="Megy K."/>
            <person name="O'Leary S."/>
            <person name="Pearson M."/>
            <person name="Haas B.J."/>
            <person name="Mauceli E."/>
            <person name="Wortman J.R."/>
            <person name="Lee N.H."/>
            <person name="Guigo R."/>
            <person name="Stanke M."/>
            <person name="Alvarado L."/>
            <person name="Amedeo P."/>
            <person name="Antoine C.H."/>
            <person name="Arensburger P."/>
            <person name="Bidwell S.L."/>
            <person name="Crawford M."/>
            <person name="Camaro F."/>
            <person name="Devon K."/>
            <person name="Engels R."/>
            <person name="Hammond M."/>
            <person name="Howarth C."/>
            <person name="Koehrsen M."/>
            <person name="Lawson D."/>
            <person name="Montgomery P."/>
            <person name="Nene V."/>
            <person name="Nusbaum C."/>
            <person name="Puiu D."/>
            <person name="Romero-Severson J."/>
            <person name="Severson D.W."/>
            <person name="Shumway M."/>
            <person name="Sisk P."/>
            <person name="Stolte C."/>
            <person name="Zeng Q."/>
            <person name="Eisenstadt E."/>
            <person name="Fraser-Liggett C."/>
            <person name="Strausberg R."/>
            <person name="Galagan J."/>
            <person name="Birren B."/>
            <person name="Collins F.H."/>
        </authorList>
    </citation>
    <scope>NUCLEOTIDE SEQUENCE [LARGE SCALE GENOMIC DNA]</scope>
    <source>
        <strain evidence="15">JHB</strain>
    </source>
</reference>
<keyword evidence="8" id="KW-0238">DNA-binding</keyword>
<dbReference type="HOGENOM" id="CLU_000062_1_0_1"/>
<feature type="region of interest" description="Disordered" evidence="11">
    <location>
        <begin position="876"/>
        <end position="898"/>
    </location>
</feature>
<feature type="compositionally biased region" description="Basic and acidic residues" evidence="11">
    <location>
        <begin position="3731"/>
        <end position="3767"/>
    </location>
</feature>
<feature type="region of interest" description="Disordered" evidence="11">
    <location>
        <begin position="5132"/>
        <end position="5371"/>
    </location>
</feature>
<dbReference type="Gene3D" id="3.40.50.10810">
    <property type="entry name" value="Tandem AAA-ATPase domain"/>
    <property type="match status" value="1"/>
</dbReference>
<feature type="region of interest" description="Disordered" evidence="11">
    <location>
        <begin position="2752"/>
        <end position="2801"/>
    </location>
</feature>
<dbReference type="GO" id="GO:0140658">
    <property type="term" value="F:ATP-dependent chromatin remodeler activity"/>
    <property type="evidence" value="ECO:0007669"/>
    <property type="project" value="UniProtKB-ARBA"/>
</dbReference>
<dbReference type="VEuPathDB" id="VectorBase:CPIJ003506"/>
<feature type="region of interest" description="Disordered" evidence="11">
    <location>
        <begin position="4567"/>
        <end position="4599"/>
    </location>
</feature>
<dbReference type="InterPro" id="IPR027417">
    <property type="entry name" value="P-loop_NTPase"/>
</dbReference>
<feature type="region of interest" description="Disordered" evidence="11">
    <location>
        <begin position="4093"/>
        <end position="4126"/>
    </location>
</feature>
<feature type="region of interest" description="Disordered" evidence="11">
    <location>
        <begin position="5391"/>
        <end position="5423"/>
    </location>
</feature>
<feature type="region of interest" description="Disordered" evidence="11">
    <location>
        <begin position="4733"/>
        <end position="4765"/>
    </location>
</feature>
<dbReference type="OMA" id="MEQQHSM"/>
<evidence type="ECO:0000256" key="11">
    <source>
        <dbReference type="SAM" id="MobiDB-lite"/>
    </source>
</evidence>
<feature type="compositionally biased region" description="Basic and acidic residues" evidence="11">
    <location>
        <begin position="3563"/>
        <end position="3572"/>
    </location>
</feature>
<evidence type="ECO:0000256" key="9">
    <source>
        <dbReference type="ARBA" id="ARBA00023163"/>
    </source>
</evidence>
<feature type="compositionally biased region" description="Basic and acidic residues" evidence="11">
    <location>
        <begin position="3580"/>
        <end position="3719"/>
    </location>
</feature>
<dbReference type="PROSITE" id="PS50013">
    <property type="entry name" value="CHROMO_2"/>
    <property type="match status" value="1"/>
</dbReference>
<feature type="compositionally biased region" description="Low complexity" evidence="11">
    <location>
        <begin position="693"/>
        <end position="789"/>
    </location>
</feature>
<feature type="compositionally biased region" description="Polar residues" evidence="11">
    <location>
        <begin position="798"/>
        <end position="808"/>
    </location>
</feature>
<feature type="compositionally biased region" description="Polar residues" evidence="11">
    <location>
        <begin position="2949"/>
        <end position="2968"/>
    </location>
</feature>
<feature type="region of interest" description="Disordered" evidence="11">
    <location>
        <begin position="1296"/>
        <end position="1352"/>
    </location>
</feature>
<feature type="compositionally biased region" description="Low complexity" evidence="11">
    <location>
        <begin position="5161"/>
        <end position="5171"/>
    </location>
</feature>